<sequence>MADALRDGGPEPGGRIPAGPLYVPVRPGPRGCVARLFRAPGGHRTAVAFTTPARLAAALGREHRWVRLSASALRSLTAPLGCTSITIDPWAAEPARRRPSRELPAGSRGRGRTGRRGRYAAHGRAEWRTGPE</sequence>
<proteinExistence type="predicted"/>
<evidence type="ECO:0000256" key="1">
    <source>
        <dbReference type="SAM" id="MobiDB-lite"/>
    </source>
</evidence>
<dbReference type="Proteomes" id="UP001500058">
    <property type="component" value="Unassembled WGS sequence"/>
</dbReference>
<dbReference type="EMBL" id="BAAATJ010000020">
    <property type="protein sequence ID" value="GAA2408128.1"/>
    <property type="molecule type" value="Genomic_DNA"/>
</dbReference>
<evidence type="ECO:0000313" key="3">
    <source>
        <dbReference type="Proteomes" id="UP001500058"/>
    </source>
</evidence>
<name>A0ABN3ILE4_9ACTN</name>
<accession>A0ABN3ILE4</accession>
<dbReference type="RefSeq" id="WP_344632483.1">
    <property type="nucleotide sequence ID" value="NZ_BAAATJ010000020.1"/>
</dbReference>
<reference evidence="2 3" key="1">
    <citation type="journal article" date="2019" name="Int. J. Syst. Evol. Microbiol.">
        <title>The Global Catalogue of Microorganisms (GCM) 10K type strain sequencing project: providing services to taxonomists for standard genome sequencing and annotation.</title>
        <authorList>
            <consortium name="The Broad Institute Genomics Platform"/>
            <consortium name="The Broad Institute Genome Sequencing Center for Infectious Disease"/>
            <person name="Wu L."/>
            <person name="Ma J."/>
        </authorList>
    </citation>
    <scope>NUCLEOTIDE SEQUENCE [LARGE SCALE GENOMIC DNA]</scope>
    <source>
        <strain evidence="2 3">JCM 6921</strain>
    </source>
</reference>
<evidence type="ECO:0000313" key="2">
    <source>
        <dbReference type="EMBL" id="GAA2408128.1"/>
    </source>
</evidence>
<comment type="caution">
    <text evidence="2">The sequence shown here is derived from an EMBL/GenBank/DDBJ whole genome shotgun (WGS) entry which is preliminary data.</text>
</comment>
<dbReference type="InterPro" id="IPR049975">
    <property type="entry name" value="SAV_915-like_dom"/>
</dbReference>
<feature type="region of interest" description="Disordered" evidence="1">
    <location>
        <begin position="1"/>
        <end position="21"/>
    </location>
</feature>
<keyword evidence="3" id="KW-1185">Reference proteome</keyword>
<feature type="compositionally biased region" description="Basic residues" evidence="1">
    <location>
        <begin position="109"/>
        <end position="121"/>
    </location>
</feature>
<evidence type="ECO:0008006" key="4">
    <source>
        <dbReference type="Google" id="ProtNLM"/>
    </source>
</evidence>
<organism evidence="2 3">
    <name type="scientific">Streptomyces glaucosporus</name>
    <dbReference type="NCBI Taxonomy" id="284044"/>
    <lineage>
        <taxon>Bacteria</taxon>
        <taxon>Bacillati</taxon>
        <taxon>Actinomycetota</taxon>
        <taxon>Actinomycetes</taxon>
        <taxon>Kitasatosporales</taxon>
        <taxon>Streptomycetaceae</taxon>
        <taxon>Streptomyces</taxon>
    </lineage>
</organism>
<dbReference type="NCBIfam" id="NF042914">
    <property type="entry name" value="SAV915_dom"/>
    <property type="match status" value="1"/>
</dbReference>
<gene>
    <name evidence="2" type="ORF">GCM10010420_40380</name>
</gene>
<feature type="compositionally biased region" description="Basic and acidic residues" evidence="1">
    <location>
        <begin position="123"/>
        <end position="132"/>
    </location>
</feature>
<feature type="region of interest" description="Disordered" evidence="1">
    <location>
        <begin position="91"/>
        <end position="132"/>
    </location>
</feature>
<protein>
    <recommendedName>
        <fullName evidence="4">SseB protein N-terminal domain-containing protein</fullName>
    </recommendedName>
</protein>